<dbReference type="InterPro" id="IPR036872">
    <property type="entry name" value="CH_dom_sf"/>
</dbReference>
<dbReference type="Proteomes" id="UP000822369">
    <property type="component" value="Chromosome 19"/>
</dbReference>
<dbReference type="Gene3D" id="3.40.50.300">
    <property type="entry name" value="P-loop containing nucleotide triphosphate hydrolases"/>
    <property type="match status" value="1"/>
</dbReference>
<dbReference type="GO" id="GO:0007288">
    <property type="term" value="P:sperm axoneme assembly"/>
    <property type="evidence" value="ECO:0007669"/>
    <property type="project" value="TreeGrafter"/>
</dbReference>
<feature type="domain" description="Calponin-homology (CH)" evidence="1">
    <location>
        <begin position="1"/>
        <end position="105"/>
    </location>
</feature>
<dbReference type="GO" id="GO:0002177">
    <property type="term" value="C:manchette"/>
    <property type="evidence" value="ECO:0007669"/>
    <property type="project" value="TreeGrafter"/>
</dbReference>
<evidence type="ECO:0000313" key="3">
    <source>
        <dbReference type="Proteomes" id="UP000822369"/>
    </source>
</evidence>
<keyword evidence="2" id="KW-0966">Cell projection</keyword>
<dbReference type="InterPro" id="IPR001715">
    <property type="entry name" value="CH_dom"/>
</dbReference>
<dbReference type="PANTHER" id="PTHR14919:SF0">
    <property type="entry name" value="SPERM FLAGELLAR PROTEIN 2"/>
    <property type="match status" value="1"/>
</dbReference>
<reference evidence="2" key="1">
    <citation type="submission" date="2020-03" db="EMBL/GenBank/DDBJ databases">
        <title>Intra-Species Differences in Population Size shape Life History and Genome Evolution.</title>
        <authorList>
            <person name="Willemsen D."/>
            <person name="Cui R."/>
            <person name="Valenzano D.R."/>
        </authorList>
    </citation>
    <scope>NUCLEOTIDE SEQUENCE</scope>
    <source>
        <strain evidence="2">GRZ</strain>
        <tissue evidence="2">Whole</tissue>
    </source>
</reference>
<dbReference type="InterPro" id="IPR052634">
    <property type="entry name" value="Sperm_flagellar-bone_growth"/>
</dbReference>
<dbReference type="InterPro" id="IPR027417">
    <property type="entry name" value="P-loop_NTPase"/>
</dbReference>
<dbReference type="Gene3D" id="1.10.418.10">
    <property type="entry name" value="Calponin-like domain"/>
    <property type="match status" value="1"/>
</dbReference>
<evidence type="ECO:0000313" key="2">
    <source>
        <dbReference type="EMBL" id="KAF7200578.1"/>
    </source>
</evidence>
<dbReference type="OMA" id="GELCMLQ"/>
<dbReference type="Pfam" id="PF22946">
    <property type="entry name" value="SPEF2_D5"/>
    <property type="match status" value="1"/>
</dbReference>
<keyword evidence="2" id="KW-0969">Cilium</keyword>
<proteinExistence type="predicted"/>
<keyword evidence="2" id="KW-0282">Flagellum</keyword>
<dbReference type="PROSITE" id="PS50021">
    <property type="entry name" value="CH"/>
    <property type="match status" value="1"/>
</dbReference>
<dbReference type="PANTHER" id="PTHR14919">
    <property type="entry name" value="KPL2-RELATED"/>
    <property type="match status" value="1"/>
</dbReference>
<dbReference type="GO" id="GO:0097225">
    <property type="term" value="C:sperm midpiece"/>
    <property type="evidence" value="ECO:0007669"/>
    <property type="project" value="TreeGrafter"/>
</dbReference>
<dbReference type="AlphaFoldDB" id="A0A9D2XF81"/>
<dbReference type="Pfam" id="PF00406">
    <property type="entry name" value="ADK"/>
    <property type="match status" value="1"/>
</dbReference>
<dbReference type="EMBL" id="JAAVVJ010000019">
    <property type="protein sequence ID" value="KAF7200578.1"/>
    <property type="molecule type" value="Genomic_DNA"/>
</dbReference>
<organism evidence="2 3">
    <name type="scientific">Nothobranchius furzeri</name>
    <name type="common">Turquoise killifish</name>
    <dbReference type="NCBI Taxonomy" id="105023"/>
    <lineage>
        <taxon>Eukaryota</taxon>
        <taxon>Metazoa</taxon>
        <taxon>Chordata</taxon>
        <taxon>Craniata</taxon>
        <taxon>Vertebrata</taxon>
        <taxon>Euteleostomi</taxon>
        <taxon>Actinopterygii</taxon>
        <taxon>Neopterygii</taxon>
        <taxon>Teleostei</taxon>
        <taxon>Neoteleostei</taxon>
        <taxon>Acanthomorphata</taxon>
        <taxon>Ovalentaria</taxon>
        <taxon>Atherinomorphae</taxon>
        <taxon>Cyprinodontiformes</taxon>
        <taxon>Nothobranchiidae</taxon>
        <taxon>Nothobranchius</taxon>
    </lineage>
</organism>
<dbReference type="InterPro" id="IPR010441">
    <property type="entry name" value="CH_2"/>
</dbReference>
<sequence>MSESLCRWMNQKLRLSRALESTKFAKDFSNGYLIGEILHKHGMQDDFYLFLKKNTSIAKVSNFRRLEPTLKQLRISFDSSIAEDLMREKEGAATRLLYQLYASLEKDAEVSSAVMKTPSVFTTNQKPPQEVKPHAGLKLPKLSQPSEDKCHQVEFNNLIPPFKQTKPLKAQDETSMKSTQKVQQTLHQTEHKSVIPPIQQREPLIIQYETGMKRKEKEVQTEIVQFAESQRKLGATASTSSDRLFRDAFRGGITERCKVPGSGNESSFQFNTKYIQGIRHRLDEEAVASERREKHISNFLVQQLKALETRQEAQRDELIVRRLTRHSKLEQRLISQLMQVHRQKQVIQDHSEYGEQQRQQRREKDAQEALYREMVLSQQAELAREEEIRKTIEFFHKSAAEHAQRRQKKHFDGFKDLLLQIVDLAINVGQYRQLIENLIPYKLMKGWMELFIRGLPLYQPVKGSQQEIQSSASLDSVEVRKQEILNNLDYDEYTNMSGEWALATEAETPNLPQSHTYCVEHVVQKLKEIVSPPVVEPTPPLLPNVTFKACVLGKCFSGKTTCLVKIAEELGICILSAETLIEEALKAYKSEELCKSSITDALLVDVMVRAVSQLPAQSDWILDGFPYNIVQADLLEKALGGSVDEEDETADLAEDPDPLERPPCPAPILDLALLLDVSDECAVRRAHSHGDATISQPTEKILYLSDIQSRIVAFHEAWPELERWFGEKQNILLRVGGDEGDLYSMVKSVLEQAIQKKREVCFESTQGVLQNQSESTCSTPASLFQPNAENPIPLVGSNVYILLVLWMLGNLL</sequence>
<dbReference type="SUPFAM" id="SSF52540">
    <property type="entry name" value="P-loop containing nucleoside triphosphate hydrolases"/>
    <property type="match status" value="1"/>
</dbReference>
<dbReference type="GO" id="GO:0005737">
    <property type="term" value="C:cytoplasm"/>
    <property type="evidence" value="ECO:0007669"/>
    <property type="project" value="UniProtKB-ARBA"/>
</dbReference>
<accession>A0A9D2XF81</accession>
<dbReference type="Pfam" id="PF06294">
    <property type="entry name" value="CH_2"/>
    <property type="match status" value="1"/>
</dbReference>
<dbReference type="InterPro" id="IPR054517">
    <property type="entry name" value="SPEF2_D5"/>
</dbReference>
<name>A0A9D2XF81_NOTFU</name>
<protein>
    <submittedName>
        <fullName evidence="2">Sperm flagellar protein 2-like</fullName>
    </submittedName>
</protein>
<comment type="caution">
    <text evidence="2">The sequence shown here is derived from an EMBL/GenBank/DDBJ whole genome shotgun (WGS) entry which is preliminary data.</text>
</comment>
<evidence type="ECO:0000259" key="1">
    <source>
        <dbReference type="PROSITE" id="PS50021"/>
    </source>
</evidence>
<dbReference type="KEGG" id="nfu:107394158"/>
<gene>
    <name evidence="2" type="ORF">G4P62_016971</name>
</gene>